<sequence length="116" mass="12264">MYLDPNTPSSASINNLVLGPLNGTLHNAPTALSAILVGQVLGLFNHSSASSPQPLAFCTMRLQLNQPFMPYNKLTSATCAKDLGLFNHSLASSSHPIHSPCSNHTYGCINSITSVI</sequence>
<evidence type="ECO:0000313" key="2">
    <source>
        <dbReference type="Proteomes" id="UP001279734"/>
    </source>
</evidence>
<protein>
    <submittedName>
        <fullName evidence="1">Uncharacterized protein</fullName>
    </submittedName>
</protein>
<comment type="caution">
    <text evidence="1">The sequence shown here is derived from an EMBL/GenBank/DDBJ whole genome shotgun (WGS) entry which is preliminary data.</text>
</comment>
<dbReference type="AlphaFoldDB" id="A0AAD3THX8"/>
<evidence type="ECO:0000313" key="1">
    <source>
        <dbReference type="EMBL" id="GMH29087.1"/>
    </source>
</evidence>
<organism evidence="1 2">
    <name type="scientific">Nepenthes gracilis</name>
    <name type="common">Slender pitcher plant</name>
    <dbReference type="NCBI Taxonomy" id="150966"/>
    <lineage>
        <taxon>Eukaryota</taxon>
        <taxon>Viridiplantae</taxon>
        <taxon>Streptophyta</taxon>
        <taxon>Embryophyta</taxon>
        <taxon>Tracheophyta</taxon>
        <taxon>Spermatophyta</taxon>
        <taxon>Magnoliopsida</taxon>
        <taxon>eudicotyledons</taxon>
        <taxon>Gunneridae</taxon>
        <taxon>Pentapetalae</taxon>
        <taxon>Caryophyllales</taxon>
        <taxon>Nepenthaceae</taxon>
        <taxon>Nepenthes</taxon>
    </lineage>
</organism>
<proteinExistence type="predicted"/>
<dbReference type="Proteomes" id="UP001279734">
    <property type="component" value="Unassembled WGS sequence"/>
</dbReference>
<name>A0AAD3THX8_NEPGR</name>
<dbReference type="EMBL" id="BSYO01000035">
    <property type="protein sequence ID" value="GMH29087.1"/>
    <property type="molecule type" value="Genomic_DNA"/>
</dbReference>
<keyword evidence="2" id="KW-1185">Reference proteome</keyword>
<gene>
    <name evidence="1" type="ORF">Nepgr_030930</name>
</gene>
<accession>A0AAD3THX8</accession>
<reference evidence="1" key="1">
    <citation type="submission" date="2023-05" db="EMBL/GenBank/DDBJ databases">
        <title>Nepenthes gracilis genome sequencing.</title>
        <authorList>
            <person name="Fukushima K."/>
        </authorList>
    </citation>
    <scope>NUCLEOTIDE SEQUENCE</scope>
    <source>
        <strain evidence="1">SING2019-196</strain>
    </source>
</reference>